<evidence type="ECO:0000256" key="3">
    <source>
        <dbReference type="ARBA" id="ARBA00022801"/>
    </source>
</evidence>
<evidence type="ECO:0000256" key="1">
    <source>
        <dbReference type="ARBA" id="ARBA00022730"/>
    </source>
</evidence>
<keyword evidence="12" id="KW-1185">Reference proteome</keyword>
<accession>A0A7I9VJ27</accession>
<dbReference type="PANTHER" id="PTHR48466:SF2">
    <property type="entry name" value="OS10G0509000 PROTEIN"/>
    <property type="match status" value="1"/>
</dbReference>
<gene>
    <name evidence="7 11" type="primary">mutS2</name>
    <name evidence="7" type="synonym">rqcU</name>
    <name evidence="11" type="ORF">AMYX_11550</name>
</gene>
<dbReference type="GO" id="GO:0045910">
    <property type="term" value="P:negative regulation of DNA recombination"/>
    <property type="evidence" value="ECO:0007669"/>
    <property type="project" value="InterPro"/>
</dbReference>
<dbReference type="NCBIfam" id="TIGR01069">
    <property type="entry name" value="mutS2"/>
    <property type="match status" value="1"/>
</dbReference>
<evidence type="ECO:0000256" key="7">
    <source>
        <dbReference type="HAMAP-Rule" id="MF_00092"/>
    </source>
</evidence>
<dbReference type="PANTHER" id="PTHR48466">
    <property type="entry name" value="OS10G0509000 PROTEIN-RELATED"/>
    <property type="match status" value="1"/>
</dbReference>
<dbReference type="GO" id="GO:0016887">
    <property type="term" value="F:ATP hydrolysis activity"/>
    <property type="evidence" value="ECO:0007669"/>
    <property type="project" value="InterPro"/>
</dbReference>
<keyword evidence="8" id="KW-0175">Coiled coil</keyword>
<dbReference type="InterPro" id="IPR046893">
    <property type="entry name" value="MSSS"/>
</dbReference>
<dbReference type="HAMAP" id="MF_00092">
    <property type="entry name" value="MutS2"/>
    <property type="match status" value="1"/>
</dbReference>
<dbReference type="Proteomes" id="UP000503640">
    <property type="component" value="Unassembled WGS sequence"/>
</dbReference>
<evidence type="ECO:0000259" key="10">
    <source>
        <dbReference type="PROSITE" id="PS50828"/>
    </source>
</evidence>
<dbReference type="Gene3D" id="3.30.1370.110">
    <property type="match status" value="1"/>
</dbReference>
<feature type="coiled-coil region" evidence="8">
    <location>
        <begin position="568"/>
        <end position="642"/>
    </location>
</feature>
<dbReference type="GO" id="GO:0004519">
    <property type="term" value="F:endonuclease activity"/>
    <property type="evidence" value="ECO:0007669"/>
    <property type="project" value="UniProtKB-UniRule"/>
</dbReference>
<dbReference type="SUPFAM" id="SSF160443">
    <property type="entry name" value="SMR domain-like"/>
    <property type="match status" value="1"/>
</dbReference>
<feature type="domain" description="Smr" evidence="10">
    <location>
        <begin position="765"/>
        <end position="840"/>
    </location>
</feature>
<keyword evidence="6 7" id="KW-0238">DNA-binding</keyword>
<protein>
    <recommendedName>
        <fullName evidence="7">Endonuclease MutS2</fullName>
        <ecNumber evidence="7">3.1.-.-</ecNumber>
    </recommendedName>
    <alternativeName>
        <fullName evidence="7">Ribosome-associated protein quality control-upstream factor</fullName>
        <shortName evidence="7">RQC-upstream factor</shortName>
        <shortName evidence="7">RqcU</shortName>
        <ecNumber evidence="7">3.6.4.-</ecNumber>
    </alternativeName>
</protein>
<dbReference type="GO" id="GO:0140664">
    <property type="term" value="F:ATP-dependent DNA damage sensor activity"/>
    <property type="evidence" value="ECO:0007669"/>
    <property type="project" value="InterPro"/>
</dbReference>
<dbReference type="InterPro" id="IPR036187">
    <property type="entry name" value="DNA_mismatch_repair_MutS_sf"/>
</dbReference>
<dbReference type="GO" id="GO:0006298">
    <property type="term" value="P:mismatch repair"/>
    <property type="evidence" value="ECO:0007669"/>
    <property type="project" value="InterPro"/>
</dbReference>
<dbReference type="InterPro" id="IPR027417">
    <property type="entry name" value="P-loop_NTPase"/>
</dbReference>
<evidence type="ECO:0000256" key="2">
    <source>
        <dbReference type="ARBA" id="ARBA00022741"/>
    </source>
</evidence>
<dbReference type="AlphaFoldDB" id="A0A7I9VJ27"/>
<proteinExistence type="inferred from homology"/>
<dbReference type="InterPro" id="IPR036063">
    <property type="entry name" value="Smr_dom_sf"/>
</dbReference>
<dbReference type="PROSITE" id="PS50828">
    <property type="entry name" value="SMR"/>
    <property type="match status" value="1"/>
</dbReference>
<dbReference type="SUPFAM" id="SSF52540">
    <property type="entry name" value="P-loop containing nucleoside triphosphate hydrolases"/>
    <property type="match status" value="1"/>
</dbReference>
<dbReference type="GO" id="GO:0030983">
    <property type="term" value="F:mismatched DNA binding"/>
    <property type="evidence" value="ECO:0007669"/>
    <property type="project" value="InterPro"/>
</dbReference>
<dbReference type="Pfam" id="PF00488">
    <property type="entry name" value="MutS_V"/>
    <property type="match status" value="1"/>
</dbReference>
<sequence length="841" mass="89719">MPPVRSSHRLTITLARVMRSSSHGDEPPAGALAPHTLAPRHDVNTSSQSSLTHLGWPEVVRALAGECRLPAGRRRAEALSFLASAAEVREALAQVEEARQLGEARLTLPLGMSGAPEEHVDRAGKGGVLEPAALRECASLVRAAARTRRFLEARAAQSQRLWAIAQGLSGDERLADRVERAIEPSGAVSDRASPELGALRDRVRGLHRALKQRVEELLADEGMQRHLRDRYFTIRDERYVLPILASSRSQVPGIVHNASQSGQTLFVEPEPMVDMGNELTIASAMAAEEEARILRELSEGVSRRAAELLADLEVLGRLDLLEAEARLAAELDAHAPEVCAPDAGFELLSLRHPLLVLQGKKVVASHVRLEAPRRALIVSGPNGGGKTVTITAVGLSACLLRAGLPIPAAQGSRLPFYAEVRAAIDERGDLARDLSTFTAHLTSVRDIAQGAGPRSLVLVDEIAADTDPREGAALATAILEDLLERRAQVLVTTHLDELKALALTDERFANARVGFDAERLAPTYQLHLGSPGSSSALEVAQRVGLAPSVVERARAALTGQGGALTQALRALEEERARLAAERRGAEEARAAAAAAEARARASEEAARRAEREAAARMGEALAEELEAARGEVARVLAELQAAPTLRKAGETQKQLDAWRATVAQASRAADAQARAGVEAEPGGELRKGARVRIVSLGQDAEVLEVSGDEALVRAGALKVRRPRADLLPLKGKAPAAPGFGKSRAEKLDAAEEARPAAVVLPDRRLDARGLRVDELLREVDRFLDRLYAEGAPEAVILHGHGTGALKQALREHLGASPYVASFGPGERHEGGDAVTAVKLRR</sequence>
<dbReference type="InterPro" id="IPR002625">
    <property type="entry name" value="Smr_dom"/>
</dbReference>
<dbReference type="SMART" id="SM00463">
    <property type="entry name" value="SMR"/>
    <property type="match status" value="1"/>
</dbReference>
<feature type="region of interest" description="Disordered" evidence="9">
    <location>
        <begin position="19"/>
        <end position="50"/>
    </location>
</feature>
<dbReference type="GO" id="GO:0072344">
    <property type="term" value="P:rescue of stalled ribosome"/>
    <property type="evidence" value="ECO:0007669"/>
    <property type="project" value="UniProtKB-UniRule"/>
</dbReference>
<keyword evidence="7" id="KW-0540">Nuclease</keyword>
<evidence type="ECO:0000256" key="9">
    <source>
        <dbReference type="SAM" id="MobiDB-lite"/>
    </source>
</evidence>
<dbReference type="Gene3D" id="3.40.50.300">
    <property type="entry name" value="P-loop containing nucleotide triphosphate hydrolases"/>
    <property type="match status" value="1"/>
</dbReference>
<dbReference type="EMBL" id="BJTG01000002">
    <property type="protein sequence ID" value="GEJ56414.1"/>
    <property type="molecule type" value="Genomic_DNA"/>
</dbReference>
<organism evidence="11 12">
    <name type="scientific">Anaeromyxobacter diazotrophicus</name>
    <dbReference type="NCBI Taxonomy" id="2590199"/>
    <lineage>
        <taxon>Bacteria</taxon>
        <taxon>Pseudomonadati</taxon>
        <taxon>Myxococcota</taxon>
        <taxon>Myxococcia</taxon>
        <taxon>Myxococcales</taxon>
        <taxon>Cystobacterineae</taxon>
        <taxon>Anaeromyxobacteraceae</taxon>
        <taxon>Anaeromyxobacter</taxon>
    </lineage>
</organism>
<evidence type="ECO:0000313" key="12">
    <source>
        <dbReference type="Proteomes" id="UP000503640"/>
    </source>
</evidence>
<comment type="function">
    <text evidence="7">Endonuclease that is involved in the suppression of homologous recombination and thus may have a key role in the control of bacterial genetic diversity.</text>
</comment>
<dbReference type="GO" id="GO:0019843">
    <property type="term" value="F:rRNA binding"/>
    <property type="evidence" value="ECO:0007669"/>
    <property type="project" value="UniProtKB-UniRule"/>
</dbReference>
<dbReference type="InterPro" id="IPR045076">
    <property type="entry name" value="MutS"/>
</dbReference>
<dbReference type="InterPro" id="IPR005747">
    <property type="entry name" value="MutS2"/>
</dbReference>
<dbReference type="SUPFAM" id="SSF48334">
    <property type="entry name" value="DNA repair protein MutS, domain III"/>
    <property type="match status" value="1"/>
</dbReference>
<keyword evidence="4 7" id="KW-0067">ATP-binding</keyword>
<comment type="subunit">
    <text evidence="7">Homodimer. Binds to stalled ribosomes, contacting rRNA.</text>
</comment>
<dbReference type="EC" id="3.6.4.-" evidence="7"/>
<comment type="function">
    <text evidence="7">Acts as a ribosome collision sensor, splitting the ribosome into its 2 subunits. Detects stalled/collided 70S ribosomes which it binds and splits by an ATP-hydrolysis driven conformational change. Acts upstream of the ribosome quality control system (RQC), a ribosome-associated complex that mediates the extraction of incompletely synthesized nascent chains from stalled ribosomes and their subsequent degradation. Probably generates substrates for RQC.</text>
</comment>
<name>A0A7I9VJ27_9BACT</name>
<evidence type="ECO:0000313" key="11">
    <source>
        <dbReference type="EMBL" id="GEJ56414.1"/>
    </source>
</evidence>
<evidence type="ECO:0000256" key="8">
    <source>
        <dbReference type="SAM" id="Coils"/>
    </source>
</evidence>
<keyword evidence="7 11" id="KW-0255">Endonuclease</keyword>
<dbReference type="Pfam" id="PF20297">
    <property type="entry name" value="MSSS"/>
    <property type="match status" value="1"/>
</dbReference>
<feature type="binding site" evidence="7">
    <location>
        <begin position="380"/>
        <end position="387"/>
    </location>
    <ligand>
        <name>ATP</name>
        <dbReference type="ChEBI" id="CHEBI:30616"/>
    </ligand>
</feature>
<keyword evidence="1 7" id="KW-0699">rRNA-binding</keyword>
<dbReference type="GO" id="GO:0005524">
    <property type="term" value="F:ATP binding"/>
    <property type="evidence" value="ECO:0007669"/>
    <property type="project" value="UniProtKB-UniRule"/>
</dbReference>
<evidence type="ECO:0000256" key="6">
    <source>
        <dbReference type="ARBA" id="ARBA00023125"/>
    </source>
</evidence>
<reference evidence="12" key="1">
    <citation type="journal article" date="2020" name="Appl. Environ. Microbiol.">
        <title>Diazotrophic Anaeromyxobacter Isolates from Soils.</title>
        <authorList>
            <person name="Masuda Y."/>
            <person name="Yamanaka H."/>
            <person name="Xu Z.X."/>
            <person name="Shiratori Y."/>
            <person name="Aono T."/>
            <person name="Amachi S."/>
            <person name="Senoo K."/>
            <person name="Itoh H."/>
        </authorList>
    </citation>
    <scope>NUCLEOTIDE SEQUENCE [LARGE SCALE GENOMIC DNA]</scope>
    <source>
        <strain evidence="12">R267</strain>
    </source>
</reference>
<dbReference type="PIRSF" id="PIRSF005814">
    <property type="entry name" value="MutS_YshD"/>
    <property type="match status" value="1"/>
</dbReference>
<evidence type="ECO:0000256" key="5">
    <source>
        <dbReference type="ARBA" id="ARBA00022884"/>
    </source>
</evidence>
<dbReference type="SMART" id="SM00533">
    <property type="entry name" value="MUTSd"/>
    <property type="match status" value="1"/>
</dbReference>
<comment type="caution">
    <text evidence="11">The sequence shown here is derived from an EMBL/GenBank/DDBJ whole genome shotgun (WGS) entry which is preliminary data.</text>
</comment>
<evidence type="ECO:0000256" key="4">
    <source>
        <dbReference type="ARBA" id="ARBA00022840"/>
    </source>
</evidence>
<dbReference type="Pfam" id="PF01713">
    <property type="entry name" value="Smr"/>
    <property type="match status" value="1"/>
</dbReference>
<keyword evidence="2 7" id="KW-0547">Nucleotide-binding</keyword>
<dbReference type="EC" id="3.1.-.-" evidence="7"/>
<dbReference type="InterPro" id="IPR000432">
    <property type="entry name" value="DNA_mismatch_repair_MutS_C"/>
</dbReference>
<dbReference type="GO" id="GO:0043023">
    <property type="term" value="F:ribosomal large subunit binding"/>
    <property type="evidence" value="ECO:0007669"/>
    <property type="project" value="UniProtKB-UniRule"/>
</dbReference>
<dbReference type="InterPro" id="IPR007696">
    <property type="entry name" value="DNA_mismatch_repair_MutS_core"/>
</dbReference>
<keyword evidence="5 7" id="KW-0694">RNA-binding</keyword>
<keyword evidence="3 7" id="KW-0378">Hydrolase</keyword>
<dbReference type="SMART" id="SM00534">
    <property type="entry name" value="MUTSac"/>
    <property type="match status" value="1"/>
</dbReference>
<comment type="similarity">
    <text evidence="7">Belongs to the DNA mismatch repair MutS family. MutS2 subfamily.</text>
</comment>